<comment type="caution">
    <text evidence="11">The sequence shown here is derived from an EMBL/GenBank/DDBJ whole genome shotgun (WGS) entry which is preliminary data.</text>
</comment>
<comment type="similarity">
    <text evidence="2">Belongs to the YajC family.</text>
</comment>
<evidence type="ECO:0000256" key="6">
    <source>
        <dbReference type="ARBA" id="ARBA00022927"/>
    </source>
</evidence>
<dbReference type="RefSeq" id="WP_330794857.1">
    <property type="nucleotide sequence ID" value="NZ_JAZEWV010000008.1"/>
</dbReference>
<evidence type="ECO:0000313" key="12">
    <source>
        <dbReference type="Proteomes" id="UP001344658"/>
    </source>
</evidence>
<dbReference type="PANTHER" id="PTHR33909">
    <property type="entry name" value="SEC TRANSLOCON ACCESSORY COMPLEX SUBUNIT YAJC"/>
    <property type="match status" value="1"/>
</dbReference>
<organism evidence="11 12">
    <name type="scientific">Actinacidiphila polyblastidii</name>
    <dbReference type="NCBI Taxonomy" id="3110430"/>
    <lineage>
        <taxon>Bacteria</taxon>
        <taxon>Bacillati</taxon>
        <taxon>Actinomycetota</taxon>
        <taxon>Actinomycetes</taxon>
        <taxon>Kitasatosporales</taxon>
        <taxon>Streptomycetaceae</taxon>
        <taxon>Actinacidiphila</taxon>
    </lineage>
</organism>
<feature type="compositionally biased region" description="Basic and acidic residues" evidence="10">
    <location>
        <begin position="116"/>
        <end position="125"/>
    </location>
</feature>
<evidence type="ECO:0000256" key="2">
    <source>
        <dbReference type="ARBA" id="ARBA00006742"/>
    </source>
</evidence>
<evidence type="ECO:0000256" key="8">
    <source>
        <dbReference type="ARBA" id="ARBA00023010"/>
    </source>
</evidence>
<evidence type="ECO:0000313" key="11">
    <source>
        <dbReference type="EMBL" id="MEE4542920.1"/>
    </source>
</evidence>
<feature type="region of interest" description="Disordered" evidence="10">
    <location>
        <begin position="92"/>
        <end position="164"/>
    </location>
</feature>
<comment type="subcellular location">
    <subcellularLocation>
        <location evidence="1">Cell membrane</location>
        <topology evidence="1">Single-pass membrane protein</topology>
    </subcellularLocation>
</comment>
<keyword evidence="9" id="KW-0472">Membrane</keyword>
<accession>A0ABU7PAT2</accession>
<gene>
    <name evidence="11" type="primary">yajC</name>
    <name evidence="11" type="ORF">V2S66_13175</name>
</gene>
<keyword evidence="5" id="KW-0812">Transmembrane</keyword>
<dbReference type="NCBIfam" id="TIGR00739">
    <property type="entry name" value="yajC"/>
    <property type="match status" value="1"/>
</dbReference>
<dbReference type="SMART" id="SM01323">
    <property type="entry name" value="YajC"/>
    <property type="match status" value="1"/>
</dbReference>
<keyword evidence="6" id="KW-0653">Protein transport</keyword>
<evidence type="ECO:0000256" key="5">
    <source>
        <dbReference type="ARBA" id="ARBA00022692"/>
    </source>
</evidence>
<proteinExistence type="inferred from homology"/>
<keyword evidence="12" id="KW-1185">Reference proteome</keyword>
<keyword evidence="4" id="KW-1003">Cell membrane</keyword>
<sequence length="164" mass="17253">MNPVILIFVVMIGAMVLMTRSAKNKQRQATQMRSQMEPGTGVRTIGGMYAVVKEVNEETVLLELTDGVHVHFAKNAIGAVLGEDEFNRIVHGIEPEEPEDAEDDAADGAVDAAAAEDARDDREVAQDGAAPVTLSKSDEAPAQDGDHVAGAVQAGDVTKGSDAK</sequence>
<keyword evidence="3" id="KW-0813">Transport</keyword>
<evidence type="ECO:0000256" key="4">
    <source>
        <dbReference type="ARBA" id="ARBA00022475"/>
    </source>
</evidence>
<evidence type="ECO:0000256" key="10">
    <source>
        <dbReference type="SAM" id="MobiDB-lite"/>
    </source>
</evidence>
<name>A0ABU7PAT2_9ACTN</name>
<evidence type="ECO:0000256" key="3">
    <source>
        <dbReference type="ARBA" id="ARBA00022448"/>
    </source>
</evidence>
<dbReference type="InterPro" id="IPR003849">
    <property type="entry name" value="Preprotein_translocase_YajC"/>
</dbReference>
<keyword evidence="8" id="KW-0811">Translocation</keyword>
<protein>
    <submittedName>
        <fullName evidence="11">Preprotein translocase subunit YajC</fullName>
    </submittedName>
</protein>
<dbReference type="Proteomes" id="UP001344658">
    <property type="component" value="Unassembled WGS sequence"/>
</dbReference>
<evidence type="ECO:0000256" key="7">
    <source>
        <dbReference type="ARBA" id="ARBA00022989"/>
    </source>
</evidence>
<dbReference type="Pfam" id="PF02699">
    <property type="entry name" value="YajC"/>
    <property type="match status" value="1"/>
</dbReference>
<reference evidence="11 12" key="1">
    <citation type="submission" date="2023-12" db="EMBL/GenBank/DDBJ databases">
        <title>Streptomyces sp. V4-01.</title>
        <authorList>
            <person name="Somphong A."/>
            <person name="Phongsopitanun W."/>
        </authorList>
    </citation>
    <scope>NUCLEOTIDE SEQUENCE [LARGE SCALE GENOMIC DNA]</scope>
    <source>
        <strain evidence="11 12">V4-01</strain>
    </source>
</reference>
<feature type="compositionally biased region" description="Basic and acidic residues" evidence="10">
    <location>
        <begin position="136"/>
        <end position="147"/>
    </location>
</feature>
<evidence type="ECO:0000256" key="1">
    <source>
        <dbReference type="ARBA" id="ARBA00004162"/>
    </source>
</evidence>
<dbReference type="PANTHER" id="PTHR33909:SF1">
    <property type="entry name" value="SEC TRANSLOCON ACCESSORY COMPLEX SUBUNIT YAJC"/>
    <property type="match status" value="1"/>
</dbReference>
<evidence type="ECO:0000256" key="9">
    <source>
        <dbReference type="ARBA" id="ARBA00023136"/>
    </source>
</evidence>
<keyword evidence="7" id="KW-1133">Transmembrane helix</keyword>
<feature type="compositionally biased region" description="Acidic residues" evidence="10">
    <location>
        <begin position="95"/>
        <end position="106"/>
    </location>
</feature>
<dbReference type="EMBL" id="JAZEWV010000008">
    <property type="protein sequence ID" value="MEE4542920.1"/>
    <property type="molecule type" value="Genomic_DNA"/>
</dbReference>